<dbReference type="GO" id="GO:0008270">
    <property type="term" value="F:zinc ion binding"/>
    <property type="evidence" value="ECO:0007669"/>
    <property type="project" value="UniProtKB-KW"/>
</dbReference>
<evidence type="ECO:0000313" key="15">
    <source>
        <dbReference type="Proteomes" id="UP001046870"/>
    </source>
</evidence>
<name>A0A9D3PX86_MEGAT</name>
<feature type="domain" description="C2H2-type" evidence="13">
    <location>
        <begin position="555"/>
        <end position="578"/>
    </location>
</feature>
<dbReference type="GO" id="GO:0005634">
    <property type="term" value="C:nucleus"/>
    <property type="evidence" value="ECO:0007669"/>
    <property type="project" value="UniProtKB-SubCell"/>
</dbReference>
<evidence type="ECO:0000256" key="10">
    <source>
        <dbReference type="ARBA" id="ARBA00023242"/>
    </source>
</evidence>
<dbReference type="AlphaFoldDB" id="A0A9D3PX86"/>
<dbReference type="Proteomes" id="UP001046870">
    <property type="component" value="Chromosome 9"/>
</dbReference>
<dbReference type="FunFam" id="3.30.160.60:FF:000086">
    <property type="entry name" value="transcription factor E4F1 isoform X1"/>
    <property type="match status" value="1"/>
</dbReference>
<keyword evidence="3" id="KW-0479">Metal-binding</keyword>
<dbReference type="InterPro" id="IPR036236">
    <property type="entry name" value="Znf_C2H2_sf"/>
</dbReference>
<evidence type="ECO:0000256" key="1">
    <source>
        <dbReference type="ARBA" id="ARBA00004123"/>
    </source>
</evidence>
<dbReference type="InterPro" id="IPR051497">
    <property type="entry name" value="Dev/Hematopoietic_TF"/>
</dbReference>
<feature type="region of interest" description="Disordered" evidence="12">
    <location>
        <begin position="199"/>
        <end position="218"/>
    </location>
</feature>
<evidence type="ECO:0000256" key="5">
    <source>
        <dbReference type="ARBA" id="ARBA00022771"/>
    </source>
</evidence>
<keyword evidence="8" id="KW-0805">Transcription regulation</keyword>
<feature type="compositionally biased region" description="Basic and acidic residues" evidence="12">
    <location>
        <begin position="444"/>
        <end position="468"/>
    </location>
</feature>
<dbReference type="FunFam" id="3.30.160.60:FF:000046">
    <property type="entry name" value="Putative B-cell lymphoma/leukemia 11A"/>
    <property type="match status" value="1"/>
</dbReference>
<feature type="compositionally biased region" description="Low complexity" evidence="12">
    <location>
        <begin position="409"/>
        <end position="424"/>
    </location>
</feature>
<dbReference type="PANTHER" id="PTHR45993:SF8">
    <property type="entry name" value="ZINC FINGER PROTEIN 296"/>
    <property type="match status" value="1"/>
</dbReference>
<dbReference type="EMBL" id="JAFDVH010000009">
    <property type="protein sequence ID" value="KAG7470866.1"/>
    <property type="molecule type" value="Genomic_DNA"/>
</dbReference>
<dbReference type="SUPFAM" id="SSF57667">
    <property type="entry name" value="beta-beta-alpha zinc fingers"/>
    <property type="match status" value="2"/>
</dbReference>
<feature type="domain" description="C2H2-type" evidence="13">
    <location>
        <begin position="496"/>
        <end position="523"/>
    </location>
</feature>
<dbReference type="FunFam" id="3.30.160.60:FF:000055">
    <property type="entry name" value="B-cell lymphoma/leukemia 11A isoform X1"/>
    <property type="match status" value="1"/>
</dbReference>
<feature type="domain" description="C2H2-type" evidence="13">
    <location>
        <begin position="291"/>
        <end position="313"/>
    </location>
</feature>
<reference evidence="14" key="1">
    <citation type="submission" date="2021-01" db="EMBL/GenBank/DDBJ databases">
        <authorList>
            <person name="Zahm M."/>
            <person name="Roques C."/>
            <person name="Cabau C."/>
            <person name="Klopp C."/>
            <person name="Donnadieu C."/>
            <person name="Jouanno E."/>
            <person name="Lampietro C."/>
            <person name="Louis A."/>
            <person name="Herpin A."/>
            <person name="Echchiki A."/>
            <person name="Berthelot C."/>
            <person name="Parey E."/>
            <person name="Roest-Crollius H."/>
            <person name="Braasch I."/>
            <person name="Postlethwait J."/>
            <person name="Bobe J."/>
            <person name="Montfort J."/>
            <person name="Bouchez O."/>
            <person name="Begum T."/>
            <person name="Mejri S."/>
            <person name="Adams A."/>
            <person name="Chen W.-J."/>
            <person name="Guiguen Y."/>
        </authorList>
    </citation>
    <scope>NUCLEOTIDE SEQUENCE</scope>
    <source>
        <strain evidence="14">YG-15Mar2019-1</strain>
        <tissue evidence="14">Brain</tissue>
    </source>
</reference>
<dbReference type="Pfam" id="PF25491">
    <property type="entry name" value="CCHC_BCL-11A"/>
    <property type="match status" value="1"/>
</dbReference>
<feature type="compositionally biased region" description="Basic and acidic residues" evidence="12">
    <location>
        <begin position="476"/>
        <end position="486"/>
    </location>
</feature>
<keyword evidence="6" id="KW-0862">Zinc</keyword>
<dbReference type="PROSITE" id="PS50157">
    <property type="entry name" value="ZINC_FINGER_C2H2_2"/>
    <property type="match status" value="5"/>
</dbReference>
<keyword evidence="15" id="KW-1185">Reference proteome</keyword>
<feature type="region of interest" description="Disordered" evidence="12">
    <location>
        <begin position="379"/>
        <end position="493"/>
    </location>
</feature>
<sequence>MSRRKLGSRPQHLSAIQDASEPSDITSSPLHDEAVALEVGGRDLLTCGSCGQAFPLAHILAFIQHKQGGCGVGRTGPQGHTPPSPANRTLRRSPPAAPRARLEAGFVELKRVTDRGWGEEPGVKSEPRRAEEPSCLTCQVCEGIFLSAWSLLQHVQHTHALSLYQEEGTEEQQPAPAGTLDPHHLGRTLASAFHPASLGLTRTRDHPHSAGSTSSAQDTRTFNFSVRLRELADVSAGGVVPSPSPSPPAAAPFPHAPSQQGLFTCELCGQCFQSLRSLSAHRRTHAGERPYRCGLCDRAFAQSGELARHMRTHRRGGAWAGQGEEGAEEAGELILKARLSQETPVEGSVSEQREREAPELDLSKHSPGAGLILLSSQGLGSGGAAGRRGLLGFFQPQGGTGEGEGEGPGEPQQPSPCGSPSEGSLDSGETGASGESGIASGDCTPKRQEREERPREWESERDAEREWEAGPGEAVQEWRREGEPKRGGAGRKKKEEACEFCGKRFRNSSNLTVHRRSHTGERPYRCGLCSYACAQSSKLTRHMKTHGARGSRPAFFCRLCRVPFTVYATLEKHLKKAHGLSHADAGAFGHAGADGSGGPEAEGDVTADPCTEAGAAAADAQPDAGLNTDESGEAGAESDAHVGLEAGEENAASLAADVSTEPGLASA</sequence>
<keyword evidence="10" id="KW-0539">Nucleus</keyword>
<evidence type="ECO:0000256" key="4">
    <source>
        <dbReference type="ARBA" id="ARBA00022737"/>
    </source>
</evidence>
<feature type="region of interest" description="Disordered" evidence="12">
    <location>
        <begin position="1"/>
        <end position="29"/>
    </location>
</feature>
<feature type="region of interest" description="Disordered" evidence="12">
    <location>
        <begin position="591"/>
        <end position="667"/>
    </location>
</feature>
<accession>A0A9D3PX86</accession>
<dbReference type="InterPro" id="IPR057448">
    <property type="entry name" value="BCL-11A_Znf_CCHC"/>
</dbReference>
<dbReference type="PROSITE" id="PS00028">
    <property type="entry name" value="ZINC_FINGER_C2H2_1"/>
    <property type="match status" value="6"/>
</dbReference>
<evidence type="ECO:0000256" key="7">
    <source>
        <dbReference type="ARBA" id="ARBA00022843"/>
    </source>
</evidence>
<feature type="compositionally biased region" description="Low complexity" evidence="12">
    <location>
        <begin position="387"/>
        <end position="397"/>
    </location>
</feature>
<feature type="domain" description="C2H2-type" evidence="13">
    <location>
        <begin position="524"/>
        <end position="551"/>
    </location>
</feature>
<comment type="caution">
    <text evidence="14">The sequence shown here is derived from an EMBL/GenBank/DDBJ whole genome shotgun (WGS) entry which is preliminary data.</text>
</comment>
<dbReference type="GO" id="GO:0000978">
    <property type="term" value="F:RNA polymerase II cis-regulatory region sequence-specific DNA binding"/>
    <property type="evidence" value="ECO:0007669"/>
    <property type="project" value="TreeGrafter"/>
</dbReference>
<evidence type="ECO:0000313" key="14">
    <source>
        <dbReference type="EMBL" id="KAG7470866.1"/>
    </source>
</evidence>
<dbReference type="Pfam" id="PF00096">
    <property type="entry name" value="zf-C2H2"/>
    <property type="match status" value="4"/>
</dbReference>
<evidence type="ECO:0000256" key="12">
    <source>
        <dbReference type="SAM" id="MobiDB-lite"/>
    </source>
</evidence>
<feature type="compositionally biased region" description="Basic and acidic residues" evidence="12">
    <location>
        <begin position="351"/>
        <end position="364"/>
    </location>
</feature>
<proteinExistence type="predicted"/>
<dbReference type="SMART" id="SM00355">
    <property type="entry name" value="ZnF_C2H2"/>
    <property type="match status" value="6"/>
</dbReference>
<evidence type="ECO:0000259" key="13">
    <source>
        <dbReference type="PROSITE" id="PS50157"/>
    </source>
</evidence>
<keyword evidence="5 11" id="KW-0863">Zinc-finger</keyword>
<dbReference type="OrthoDB" id="10046198at2759"/>
<evidence type="ECO:0000256" key="8">
    <source>
        <dbReference type="ARBA" id="ARBA00023015"/>
    </source>
</evidence>
<keyword evidence="2" id="KW-1017">Isopeptide bond</keyword>
<evidence type="ECO:0000256" key="6">
    <source>
        <dbReference type="ARBA" id="ARBA00022833"/>
    </source>
</evidence>
<protein>
    <recommendedName>
        <fullName evidence="13">C2H2-type domain-containing protein</fullName>
    </recommendedName>
</protein>
<keyword evidence="4" id="KW-0677">Repeat</keyword>
<dbReference type="InterPro" id="IPR013087">
    <property type="entry name" value="Znf_C2H2_type"/>
</dbReference>
<organism evidence="14 15">
    <name type="scientific">Megalops atlanticus</name>
    <name type="common">Tarpon</name>
    <name type="synonym">Clupea gigantea</name>
    <dbReference type="NCBI Taxonomy" id="7932"/>
    <lineage>
        <taxon>Eukaryota</taxon>
        <taxon>Metazoa</taxon>
        <taxon>Chordata</taxon>
        <taxon>Craniata</taxon>
        <taxon>Vertebrata</taxon>
        <taxon>Euteleostomi</taxon>
        <taxon>Actinopterygii</taxon>
        <taxon>Neopterygii</taxon>
        <taxon>Teleostei</taxon>
        <taxon>Elopiformes</taxon>
        <taxon>Megalopidae</taxon>
        <taxon>Megalops</taxon>
    </lineage>
</organism>
<dbReference type="PANTHER" id="PTHR45993">
    <property type="entry name" value="B-CELL LYMPHOMA/LEUKEMIA 11"/>
    <property type="match status" value="1"/>
</dbReference>
<feature type="region of interest" description="Disordered" evidence="12">
    <location>
        <begin position="338"/>
        <end position="366"/>
    </location>
</feature>
<keyword evidence="9" id="KW-0804">Transcription</keyword>
<feature type="compositionally biased region" description="Gly residues" evidence="12">
    <location>
        <begin position="398"/>
        <end position="408"/>
    </location>
</feature>
<evidence type="ECO:0000256" key="11">
    <source>
        <dbReference type="PROSITE-ProRule" id="PRU00042"/>
    </source>
</evidence>
<evidence type="ECO:0000256" key="9">
    <source>
        <dbReference type="ARBA" id="ARBA00023163"/>
    </source>
</evidence>
<dbReference type="Gene3D" id="3.30.160.60">
    <property type="entry name" value="Classic Zinc Finger"/>
    <property type="match status" value="4"/>
</dbReference>
<evidence type="ECO:0000256" key="3">
    <source>
        <dbReference type="ARBA" id="ARBA00022723"/>
    </source>
</evidence>
<feature type="region of interest" description="Disordered" evidence="12">
    <location>
        <begin position="73"/>
        <end position="98"/>
    </location>
</feature>
<dbReference type="GO" id="GO:0045944">
    <property type="term" value="P:positive regulation of transcription by RNA polymerase II"/>
    <property type="evidence" value="ECO:0007669"/>
    <property type="project" value="TreeGrafter"/>
</dbReference>
<feature type="compositionally biased region" description="Low complexity" evidence="12">
    <location>
        <begin position="606"/>
        <end position="625"/>
    </location>
</feature>
<evidence type="ECO:0000256" key="2">
    <source>
        <dbReference type="ARBA" id="ARBA00022499"/>
    </source>
</evidence>
<comment type="subcellular location">
    <subcellularLocation>
        <location evidence="1">Nucleus</location>
    </subcellularLocation>
</comment>
<dbReference type="GO" id="GO:0003700">
    <property type="term" value="F:DNA-binding transcription factor activity"/>
    <property type="evidence" value="ECO:0007669"/>
    <property type="project" value="TreeGrafter"/>
</dbReference>
<feature type="domain" description="C2H2-type" evidence="13">
    <location>
        <begin position="263"/>
        <end position="290"/>
    </location>
</feature>
<feature type="region of interest" description="Disordered" evidence="12">
    <location>
        <begin position="166"/>
        <end position="185"/>
    </location>
</feature>
<gene>
    <name evidence="14" type="ORF">MATL_G00118350</name>
</gene>
<keyword evidence="7" id="KW-0832">Ubl conjugation</keyword>